<keyword evidence="4" id="KW-1185">Reference proteome</keyword>
<dbReference type="AlphaFoldDB" id="A0A8J2ZT56"/>
<proteinExistence type="predicted"/>
<evidence type="ECO:0000256" key="1">
    <source>
        <dbReference type="SAM" id="SignalP"/>
    </source>
</evidence>
<reference evidence="3" key="2">
    <citation type="submission" date="2020-09" db="EMBL/GenBank/DDBJ databases">
        <authorList>
            <person name="Sun Q."/>
            <person name="Zhou Y."/>
        </authorList>
    </citation>
    <scope>NUCLEOTIDE SEQUENCE</scope>
    <source>
        <strain evidence="3">CGMCC 1.12777</strain>
    </source>
</reference>
<feature type="signal peptide" evidence="1">
    <location>
        <begin position="1"/>
        <end position="26"/>
    </location>
</feature>
<reference evidence="3" key="1">
    <citation type="journal article" date="2014" name="Int. J. Syst. Evol. Microbiol.">
        <title>Complete genome sequence of Corynebacterium casei LMG S-19264T (=DSM 44701T), isolated from a smear-ripened cheese.</title>
        <authorList>
            <consortium name="US DOE Joint Genome Institute (JGI-PGF)"/>
            <person name="Walter F."/>
            <person name="Albersmeier A."/>
            <person name="Kalinowski J."/>
            <person name="Ruckert C."/>
        </authorList>
    </citation>
    <scope>NUCLEOTIDE SEQUENCE</scope>
    <source>
        <strain evidence="3">CGMCC 1.12777</strain>
    </source>
</reference>
<comment type="caution">
    <text evidence="3">The sequence shown here is derived from an EMBL/GenBank/DDBJ whole genome shotgun (WGS) entry which is preliminary data.</text>
</comment>
<dbReference type="Gene3D" id="3.40.190.10">
    <property type="entry name" value="Periplasmic binding protein-like II"/>
    <property type="match status" value="1"/>
</dbReference>
<feature type="chain" id="PRO_5035207412" evidence="1">
    <location>
        <begin position="27"/>
        <end position="647"/>
    </location>
</feature>
<protein>
    <submittedName>
        <fullName evidence="3">Peptide ABC transporter substrate-binding protein</fullName>
    </submittedName>
</protein>
<evidence type="ECO:0000313" key="4">
    <source>
        <dbReference type="Proteomes" id="UP000656813"/>
    </source>
</evidence>
<dbReference type="GO" id="GO:0015833">
    <property type="term" value="P:peptide transport"/>
    <property type="evidence" value="ECO:0007669"/>
    <property type="project" value="TreeGrafter"/>
</dbReference>
<dbReference type="SUPFAM" id="SSF53850">
    <property type="entry name" value="Periplasmic binding protein-like II"/>
    <property type="match status" value="1"/>
</dbReference>
<name>A0A8J2ZT56_9BACL</name>
<dbReference type="InterPro" id="IPR039424">
    <property type="entry name" value="SBP_5"/>
</dbReference>
<keyword evidence="1" id="KW-0732">Signal</keyword>
<dbReference type="CDD" id="cd08500">
    <property type="entry name" value="PBP2_NikA_DppA_OppA_like_4"/>
    <property type="match status" value="1"/>
</dbReference>
<dbReference type="Pfam" id="PF00496">
    <property type="entry name" value="SBP_bac_5"/>
    <property type="match status" value="1"/>
</dbReference>
<organism evidence="3 4">
    <name type="scientific">Pullulanibacillus pueri</name>
    <dbReference type="NCBI Taxonomy" id="1437324"/>
    <lineage>
        <taxon>Bacteria</taxon>
        <taxon>Bacillati</taxon>
        <taxon>Bacillota</taxon>
        <taxon>Bacilli</taxon>
        <taxon>Bacillales</taxon>
        <taxon>Sporolactobacillaceae</taxon>
        <taxon>Pullulanibacillus</taxon>
    </lineage>
</organism>
<dbReference type="PROSITE" id="PS51257">
    <property type="entry name" value="PROKAR_LIPOPROTEIN"/>
    <property type="match status" value="1"/>
</dbReference>
<dbReference type="Proteomes" id="UP000656813">
    <property type="component" value="Unassembled WGS sequence"/>
</dbReference>
<gene>
    <name evidence="3" type="ORF">GCM10007096_05510</name>
</gene>
<evidence type="ECO:0000313" key="3">
    <source>
        <dbReference type="EMBL" id="GGH75855.1"/>
    </source>
</evidence>
<dbReference type="PANTHER" id="PTHR30290">
    <property type="entry name" value="PERIPLASMIC BINDING COMPONENT OF ABC TRANSPORTER"/>
    <property type="match status" value="1"/>
</dbReference>
<dbReference type="GO" id="GO:1904680">
    <property type="term" value="F:peptide transmembrane transporter activity"/>
    <property type="evidence" value="ECO:0007669"/>
    <property type="project" value="TreeGrafter"/>
</dbReference>
<dbReference type="RefSeq" id="WP_188495838.1">
    <property type="nucleotide sequence ID" value="NZ_BMFV01000002.1"/>
</dbReference>
<dbReference type="PANTHER" id="PTHR30290:SF62">
    <property type="entry name" value="OLIGOPEPTIDE ABC TRANSPORTER, PERIPLASMIC OLIGOPEPTIDE-BINDING PROTEIN"/>
    <property type="match status" value="1"/>
</dbReference>
<evidence type="ECO:0000259" key="2">
    <source>
        <dbReference type="Pfam" id="PF00496"/>
    </source>
</evidence>
<feature type="domain" description="Solute-binding protein family 5" evidence="2">
    <location>
        <begin position="137"/>
        <end position="533"/>
    </location>
</feature>
<dbReference type="InterPro" id="IPR000914">
    <property type="entry name" value="SBP_5_dom"/>
</dbReference>
<sequence>MKRKKSFHSIGMLLLLLVLMSMVACSNEPDITNLATVYPNQTVHEKQTKVDHGDVSEITQFYQSPMLDSQDLPPVRQRLPDEPKLTNEMPTSELHYTIGKYGGTLKTVTSVVDWDADVFVMDNEPLLNTPGYLGKEITGNILKGYDVSHNNKTFTFYMRKGLKWSDGYPVTMKDVSFAVNDVLFNKELTPDFPAWLKTGNDSSGKPMMFKVIDPYTFQISFDKPYPGFPIQMSAVGWRGYTDLLKPYHYLKEYHQKYASPKQLKAELKAANMDSWVKLFGVKDILNNELNHREAKGFPVLYPWEISKSTDTFTEYVRNPYYFKVDAAGNQLPYIDKIHSTYVQDMEMVNLNIISGKVDFARESASLAKTAMYKKGAENTETKVLISKMATVPTTLFLNLTYKDPTWREVVRNQKFREALSLAIPTDEIIDSVYYGLAEPSPLMDNQYNIKKANKLLDEIGMKKGPDGWRRAPDGSHFSFTYEIQPASPDFVPMSEIIVQEWRDLGIDVTMKTIDGALWGQRKAANQLQASMMWTPLNRWYTGEWDNGNWDPLWDKWETSNGKEGEEPPEDVKSLYHLINQLYLVPPEQARTEVYQQIRDEVKKHIWFFSPLMNVKQPVIVNENLGNLTEKGYSTALNCSGEQFYYKK</sequence>
<dbReference type="EMBL" id="BMFV01000002">
    <property type="protein sequence ID" value="GGH75855.1"/>
    <property type="molecule type" value="Genomic_DNA"/>
</dbReference>
<dbReference type="Gene3D" id="3.10.105.10">
    <property type="entry name" value="Dipeptide-binding Protein, Domain 3"/>
    <property type="match status" value="1"/>
</dbReference>
<accession>A0A8J2ZT56</accession>